<organism evidence="9 10">
    <name type="scientific">Streptomyces kurssanovii</name>
    <dbReference type="NCBI Taxonomy" id="67312"/>
    <lineage>
        <taxon>Bacteria</taxon>
        <taxon>Bacillati</taxon>
        <taxon>Actinomycetota</taxon>
        <taxon>Actinomycetes</taxon>
        <taxon>Kitasatosporales</taxon>
        <taxon>Streptomycetaceae</taxon>
        <taxon>Streptomyces</taxon>
    </lineage>
</organism>
<dbReference type="InterPro" id="IPR005107">
    <property type="entry name" value="CO_DH_flav_C"/>
</dbReference>
<dbReference type="InterPro" id="IPR036683">
    <property type="entry name" value="CO_DH_flav_C_dom_sf"/>
</dbReference>
<dbReference type="InterPro" id="IPR006058">
    <property type="entry name" value="2Fe2S_fd_BS"/>
</dbReference>
<reference evidence="9 10" key="1">
    <citation type="submission" date="2024-06" db="EMBL/GenBank/DDBJ databases">
        <title>The Natural Products Discovery Center: Release of the First 8490 Sequenced Strains for Exploring Actinobacteria Biosynthetic Diversity.</title>
        <authorList>
            <person name="Kalkreuter E."/>
            <person name="Kautsar S.A."/>
            <person name="Yang D."/>
            <person name="Bader C.D."/>
            <person name="Teijaro C.N."/>
            <person name="Fluegel L."/>
            <person name="Davis C.M."/>
            <person name="Simpson J.R."/>
            <person name="Lauterbach L."/>
            <person name="Steele A.D."/>
            <person name="Gui C."/>
            <person name="Meng S."/>
            <person name="Li G."/>
            <person name="Viehrig K."/>
            <person name="Ye F."/>
            <person name="Su P."/>
            <person name="Kiefer A.F."/>
            <person name="Nichols A."/>
            <person name="Cepeda A.J."/>
            <person name="Yan W."/>
            <person name="Fan B."/>
            <person name="Jiang Y."/>
            <person name="Adhikari A."/>
            <person name="Zheng C.-J."/>
            <person name="Schuster L."/>
            <person name="Cowan T.M."/>
            <person name="Smanski M.J."/>
            <person name="Chevrette M.G."/>
            <person name="De Carvalho L.P.S."/>
            <person name="Shen B."/>
        </authorList>
    </citation>
    <scope>NUCLEOTIDE SEQUENCE [LARGE SCALE GENOMIC DNA]</scope>
    <source>
        <strain evidence="9 10">NPDC049344</strain>
    </source>
</reference>
<dbReference type="SMART" id="SM01092">
    <property type="entry name" value="CO_deh_flav_C"/>
    <property type="match status" value="1"/>
</dbReference>
<evidence type="ECO:0000259" key="7">
    <source>
        <dbReference type="PROSITE" id="PS51085"/>
    </source>
</evidence>
<dbReference type="PANTHER" id="PTHR42659:SF2">
    <property type="entry name" value="XANTHINE DEHYDROGENASE SUBUNIT C-RELATED"/>
    <property type="match status" value="1"/>
</dbReference>
<keyword evidence="5" id="KW-0408">Iron</keyword>
<accession>A0ABV3HNN5</accession>
<dbReference type="Gene3D" id="3.10.20.30">
    <property type="match status" value="1"/>
</dbReference>
<dbReference type="InterPro" id="IPR016169">
    <property type="entry name" value="FAD-bd_PCMH_sub2"/>
</dbReference>
<keyword evidence="1" id="KW-0285">Flavoprotein</keyword>
<evidence type="ECO:0000256" key="2">
    <source>
        <dbReference type="ARBA" id="ARBA00022723"/>
    </source>
</evidence>
<protein>
    <submittedName>
        <fullName evidence="9">FAD binding domain-containing protein</fullName>
    </submittedName>
</protein>
<dbReference type="Pfam" id="PF01799">
    <property type="entry name" value="Fer2_2"/>
    <property type="match status" value="1"/>
</dbReference>
<dbReference type="Gene3D" id="1.10.150.120">
    <property type="entry name" value="[2Fe-2S]-binding domain"/>
    <property type="match status" value="1"/>
</dbReference>
<dbReference type="InterPro" id="IPR036010">
    <property type="entry name" value="2Fe-2S_ferredoxin-like_sf"/>
</dbReference>
<dbReference type="PIRSF" id="PIRSF036557">
    <property type="entry name" value="XdhA_RC"/>
    <property type="match status" value="1"/>
</dbReference>
<dbReference type="Pfam" id="PF00941">
    <property type="entry name" value="FAD_binding_5"/>
    <property type="match status" value="1"/>
</dbReference>
<evidence type="ECO:0000313" key="9">
    <source>
        <dbReference type="EMBL" id="MEV4679993.1"/>
    </source>
</evidence>
<dbReference type="EMBL" id="JBFAQK010000003">
    <property type="protein sequence ID" value="MEV4679993.1"/>
    <property type="molecule type" value="Genomic_DNA"/>
</dbReference>
<gene>
    <name evidence="9" type="ORF">AB0K36_04275</name>
</gene>
<proteinExistence type="predicted"/>
<dbReference type="Pfam" id="PF03450">
    <property type="entry name" value="CO_deh_flav_C"/>
    <property type="match status" value="1"/>
</dbReference>
<name>A0ABV3HNN5_9ACTN</name>
<feature type="region of interest" description="Disordered" evidence="6">
    <location>
        <begin position="137"/>
        <end position="162"/>
    </location>
</feature>
<dbReference type="Gene3D" id="3.30.43.10">
    <property type="entry name" value="Uridine Diphospho-n-acetylenolpyruvylglucosamine Reductase, domain 2"/>
    <property type="match status" value="1"/>
</dbReference>
<dbReference type="InterPro" id="IPR051312">
    <property type="entry name" value="Diverse_Substr_Oxidored"/>
</dbReference>
<comment type="caution">
    <text evidence="9">The sequence shown here is derived from an EMBL/GenBank/DDBJ whole genome shotgun (WGS) entry which is preliminary data.</text>
</comment>
<dbReference type="InterPro" id="IPR016167">
    <property type="entry name" value="FAD-bd_PCMH_sub1"/>
</dbReference>
<dbReference type="InterPro" id="IPR002346">
    <property type="entry name" value="Mopterin_DH_FAD-bd"/>
</dbReference>
<dbReference type="PROSITE" id="PS51387">
    <property type="entry name" value="FAD_PCMH"/>
    <property type="match status" value="1"/>
</dbReference>
<dbReference type="InterPro" id="IPR036884">
    <property type="entry name" value="2Fe-2S-bd_dom_sf"/>
</dbReference>
<dbReference type="SUPFAM" id="SSF54292">
    <property type="entry name" value="2Fe-2S ferredoxin-like"/>
    <property type="match status" value="1"/>
</dbReference>
<dbReference type="Gene3D" id="3.30.390.50">
    <property type="entry name" value="CO dehydrogenase flavoprotein, C-terminal domain"/>
    <property type="match status" value="1"/>
</dbReference>
<dbReference type="RefSeq" id="WP_364588010.1">
    <property type="nucleotide sequence ID" value="NZ_JBFAQK010000003.1"/>
</dbReference>
<dbReference type="InterPro" id="IPR012175">
    <property type="entry name" value="Xanth_DH_ssu_bac"/>
</dbReference>
<dbReference type="SUPFAM" id="SSF56176">
    <property type="entry name" value="FAD-binding/transporter-associated domain-like"/>
    <property type="match status" value="1"/>
</dbReference>
<sequence length="501" mass="52951">MVAARITVNGKEAPISPAAPHTTTLDFLRERGLTGTKEGCAEGECGACSVLVARPGVNKPTDWVAVNACLVPVAALDGQEIVTSEGLATAGEAGMPSTLHPVQEEMAVRGGSQCGYCTPGFVCSMAAEYYRPDRCAHAAPNSRADSDSDSVSGSAHGTDHEHGPNGFDLHALSGNLCRCTGYRPIRDAAFAVGTPTDEDPLAQRREQSPPAPVATEYTQDDSAFLRKHTLAETLELLRERPDAVVVAGSTDWGVEVNIRSRRAGCVVAVDRLPELRELRVESDHIEIGAALTLTEIERRLDGAVPLLAELFPQFASRLIRNGATLGGNLGTGSPIGDSPPVLLALEASVVLADADGEREVPLADYFTGYRQSVRRAGELIRSVRVPLPLSPVVAFHKIAKRRFDDISSVAVAFALDVEDGIVRKARIGLGGVAATPIRALATEAALEGKPWAAETVEAAAPLLRAEGTPMNDHRASADYRSAMLGQSLLKLYAQTTEAVSS</sequence>
<dbReference type="InterPro" id="IPR002888">
    <property type="entry name" value="2Fe-2S-bd"/>
</dbReference>
<dbReference type="InterPro" id="IPR016166">
    <property type="entry name" value="FAD-bd_PCMH"/>
</dbReference>
<evidence type="ECO:0000313" key="10">
    <source>
        <dbReference type="Proteomes" id="UP001552521"/>
    </source>
</evidence>
<evidence type="ECO:0000256" key="1">
    <source>
        <dbReference type="ARBA" id="ARBA00022630"/>
    </source>
</evidence>
<keyword evidence="3" id="KW-0274">FAD</keyword>
<keyword evidence="10" id="KW-1185">Reference proteome</keyword>
<evidence type="ECO:0000256" key="5">
    <source>
        <dbReference type="ARBA" id="ARBA00023004"/>
    </source>
</evidence>
<dbReference type="InterPro" id="IPR036318">
    <property type="entry name" value="FAD-bd_PCMH-like_sf"/>
</dbReference>
<dbReference type="PANTHER" id="PTHR42659">
    <property type="entry name" value="XANTHINE DEHYDROGENASE SUBUNIT C-RELATED"/>
    <property type="match status" value="1"/>
</dbReference>
<dbReference type="Gene3D" id="3.30.465.10">
    <property type="match status" value="1"/>
</dbReference>
<dbReference type="SUPFAM" id="SSF55447">
    <property type="entry name" value="CO dehydrogenase flavoprotein C-terminal domain-like"/>
    <property type="match status" value="1"/>
</dbReference>
<evidence type="ECO:0000256" key="6">
    <source>
        <dbReference type="SAM" id="MobiDB-lite"/>
    </source>
</evidence>
<dbReference type="CDD" id="cd00207">
    <property type="entry name" value="fer2"/>
    <property type="match status" value="1"/>
</dbReference>
<dbReference type="InterPro" id="IPR012675">
    <property type="entry name" value="Beta-grasp_dom_sf"/>
</dbReference>
<dbReference type="InterPro" id="IPR001041">
    <property type="entry name" value="2Fe-2S_ferredoxin-type"/>
</dbReference>
<keyword evidence="4" id="KW-0560">Oxidoreductase</keyword>
<evidence type="ECO:0000256" key="4">
    <source>
        <dbReference type="ARBA" id="ARBA00023002"/>
    </source>
</evidence>
<keyword evidence="2" id="KW-0479">Metal-binding</keyword>
<feature type="domain" description="FAD-binding PCMH-type" evidence="8">
    <location>
        <begin position="217"/>
        <end position="390"/>
    </location>
</feature>
<dbReference type="SUPFAM" id="SSF47741">
    <property type="entry name" value="CO dehydrogenase ISP C-domain like"/>
    <property type="match status" value="1"/>
</dbReference>
<dbReference type="PROSITE" id="PS00197">
    <property type="entry name" value="2FE2S_FER_1"/>
    <property type="match status" value="1"/>
</dbReference>
<dbReference type="PROSITE" id="PS51085">
    <property type="entry name" value="2FE2S_FER_2"/>
    <property type="match status" value="1"/>
</dbReference>
<evidence type="ECO:0000259" key="8">
    <source>
        <dbReference type="PROSITE" id="PS51387"/>
    </source>
</evidence>
<feature type="region of interest" description="Disordered" evidence="6">
    <location>
        <begin position="193"/>
        <end position="214"/>
    </location>
</feature>
<feature type="domain" description="2Fe-2S ferredoxin-type" evidence="7">
    <location>
        <begin position="4"/>
        <end position="87"/>
    </location>
</feature>
<evidence type="ECO:0000256" key="3">
    <source>
        <dbReference type="ARBA" id="ARBA00022827"/>
    </source>
</evidence>
<dbReference type="Pfam" id="PF00111">
    <property type="entry name" value="Fer2"/>
    <property type="match status" value="1"/>
</dbReference>
<dbReference type="Proteomes" id="UP001552521">
    <property type="component" value="Unassembled WGS sequence"/>
</dbReference>